<evidence type="ECO:0000313" key="1">
    <source>
        <dbReference type="EMBL" id="KKN77519.1"/>
    </source>
</evidence>
<organism evidence="1">
    <name type="scientific">marine sediment metagenome</name>
    <dbReference type="NCBI Taxonomy" id="412755"/>
    <lineage>
        <taxon>unclassified sequences</taxon>
        <taxon>metagenomes</taxon>
        <taxon>ecological metagenomes</taxon>
    </lineage>
</organism>
<protein>
    <submittedName>
        <fullName evidence="1">Uncharacterized protein</fullName>
    </submittedName>
</protein>
<gene>
    <name evidence="1" type="ORF">LCGC14_0359340</name>
</gene>
<accession>A0A0F9TE75</accession>
<dbReference type="EMBL" id="LAZR01000277">
    <property type="protein sequence ID" value="KKN77519.1"/>
    <property type="molecule type" value="Genomic_DNA"/>
</dbReference>
<proteinExistence type="predicted"/>
<dbReference type="AlphaFoldDB" id="A0A0F9TE75"/>
<sequence>MKIIILSPTKEQCKQAFLKIKKQLTKPLVWSKNEGIVKKRKETKP</sequence>
<reference evidence="1" key="1">
    <citation type="journal article" date="2015" name="Nature">
        <title>Complex archaea that bridge the gap between prokaryotes and eukaryotes.</title>
        <authorList>
            <person name="Spang A."/>
            <person name="Saw J.H."/>
            <person name="Jorgensen S.L."/>
            <person name="Zaremba-Niedzwiedzka K."/>
            <person name="Martijn J."/>
            <person name="Lind A.E."/>
            <person name="van Eijk R."/>
            <person name="Schleper C."/>
            <person name="Guy L."/>
            <person name="Ettema T.J."/>
        </authorList>
    </citation>
    <scope>NUCLEOTIDE SEQUENCE</scope>
</reference>
<name>A0A0F9TE75_9ZZZZ</name>
<comment type="caution">
    <text evidence="1">The sequence shown here is derived from an EMBL/GenBank/DDBJ whole genome shotgun (WGS) entry which is preliminary data.</text>
</comment>